<dbReference type="HOGENOM" id="CLU_037990_1_0_1"/>
<dbReference type="Proteomes" id="UP000053328">
    <property type="component" value="Unassembled WGS sequence"/>
</dbReference>
<dbReference type="InterPro" id="IPR029063">
    <property type="entry name" value="SAM-dependent_MTases_sf"/>
</dbReference>
<dbReference type="GO" id="GO:0016740">
    <property type="term" value="F:transferase activity"/>
    <property type="evidence" value="ECO:0007669"/>
    <property type="project" value="UniProtKB-KW"/>
</dbReference>
<organism evidence="2 3">
    <name type="scientific">Exophiala spinifera</name>
    <dbReference type="NCBI Taxonomy" id="91928"/>
    <lineage>
        <taxon>Eukaryota</taxon>
        <taxon>Fungi</taxon>
        <taxon>Dikarya</taxon>
        <taxon>Ascomycota</taxon>
        <taxon>Pezizomycotina</taxon>
        <taxon>Eurotiomycetes</taxon>
        <taxon>Chaetothyriomycetidae</taxon>
        <taxon>Chaetothyriales</taxon>
        <taxon>Herpotrichiellaceae</taxon>
        <taxon>Exophiala</taxon>
    </lineage>
</organism>
<evidence type="ECO:0000313" key="3">
    <source>
        <dbReference type="Proteomes" id="UP000053328"/>
    </source>
</evidence>
<dbReference type="GeneID" id="27331498"/>
<dbReference type="AlphaFoldDB" id="A0A0D2C0M9"/>
<gene>
    <name evidence="2" type="ORF">PV08_04415</name>
</gene>
<reference evidence="2 3" key="1">
    <citation type="submission" date="2015-01" db="EMBL/GenBank/DDBJ databases">
        <title>The Genome Sequence of Exophiala spinifera CBS89968.</title>
        <authorList>
            <consortium name="The Broad Institute Genomics Platform"/>
            <person name="Cuomo C."/>
            <person name="de Hoog S."/>
            <person name="Gorbushina A."/>
            <person name="Stielow B."/>
            <person name="Teixiera M."/>
            <person name="Abouelleil A."/>
            <person name="Chapman S.B."/>
            <person name="Priest M."/>
            <person name="Young S.K."/>
            <person name="Wortman J."/>
            <person name="Nusbaum C."/>
            <person name="Birren B."/>
        </authorList>
    </citation>
    <scope>NUCLEOTIDE SEQUENCE [LARGE SCALE GENOMIC DNA]</scope>
    <source>
        <strain evidence="2 3">CBS 89968</strain>
    </source>
</reference>
<evidence type="ECO:0008006" key="4">
    <source>
        <dbReference type="Google" id="ProtNLM"/>
    </source>
</evidence>
<name>A0A0D2C0M9_9EURO</name>
<sequence length="285" mass="30771">MTVAVTAQKTPRPLPKSTDNIGIATSYTSQEWQRELVNKVTAFVQSNISFIGVDFLDPSSTFEKPSPSSSSSPSTTQPRSVRVLDYACGPGTMTAILAGRASEFVGVDLSENMVQAYNSRFADTTDPESDAPTTTTSQEDERINAHAVVGNLLTTTTTTTTTGGEDSAAALAGPQFYDFDLAVVGLGFHHFADIRLATRRLVERLKPGGVFMIVDFVTHAMEAEESPELKESVNTISHHGFSEGELRAVFAEAGLDEFALVRMGDHVTVRGSSKREPFMARGRKV</sequence>
<dbReference type="PANTHER" id="PTHR43861">
    <property type="entry name" value="TRANS-ACONITATE 2-METHYLTRANSFERASE-RELATED"/>
    <property type="match status" value="1"/>
</dbReference>
<dbReference type="RefSeq" id="XP_016237440.1">
    <property type="nucleotide sequence ID" value="XM_016378763.1"/>
</dbReference>
<protein>
    <recommendedName>
        <fullName evidence="4">Methyltransferase type 11 domain-containing protein</fullName>
    </recommendedName>
</protein>
<dbReference type="Gene3D" id="3.40.50.150">
    <property type="entry name" value="Vaccinia Virus protein VP39"/>
    <property type="match status" value="1"/>
</dbReference>
<keyword evidence="1" id="KW-0808">Transferase</keyword>
<accession>A0A0D2C0M9</accession>
<dbReference type="SUPFAM" id="SSF53335">
    <property type="entry name" value="S-adenosyl-L-methionine-dependent methyltransferases"/>
    <property type="match status" value="1"/>
</dbReference>
<dbReference type="EMBL" id="KN847494">
    <property type="protein sequence ID" value="KIW17224.1"/>
    <property type="molecule type" value="Genomic_DNA"/>
</dbReference>
<evidence type="ECO:0000256" key="1">
    <source>
        <dbReference type="ARBA" id="ARBA00022679"/>
    </source>
</evidence>
<dbReference type="PANTHER" id="PTHR43861:SF3">
    <property type="entry name" value="PUTATIVE (AFU_ORTHOLOGUE AFUA_2G14390)-RELATED"/>
    <property type="match status" value="1"/>
</dbReference>
<dbReference type="STRING" id="91928.A0A0D2C0M9"/>
<dbReference type="OrthoDB" id="66144at2759"/>
<keyword evidence="3" id="KW-1185">Reference proteome</keyword>
<proteinExistence type="predicted"/>
<evidence type="ECO:0000313" key="2">
    <source>
        <dbReference type="EMBL" id="KIW17224.1"/>
    </source>
</evidence>
<dbReference type="VEuPathDB" id="FungiDB:PV08_04415"/>
<dbReference type="Pfam" id="PF13489">
    <property type="entry name" value="Methyltransf_23"/>
    <property type="match status" value="1"/>
</dbReference>
<dbReference type="CDD" id="cd02440">
    <property type="entry name" value="AdoMet_MTases"/>
    <property type="match status" value="1"/>
</dbReference>